<dbReference type="GO" id="GO:0008381">
    <property type="term" value="F:mechanosensitive monoatomic ion channel activity"/>
    <property type="evidence" value="ECO:0007669"/>
    <property type="project" value="UniProtKB-ARBA"/>
</dbReference>
<evidence type="ECO:0000313" key="3">
    <source>
        <dbReference type="EMBL" id="SFC62181.1"/>
    </source>
</evidence>
<dbReference type="Proteomes" id="UP000199046">
    <property type="component" value="Unassembled WGS sequence"/>
</dbReference>
<feature type="transmembrane region" description="Helical" evidence="1">
    <location>
        <begin position="379"/>
        <end position="402"/>
    </location>
</feature>
<dbReference type="InterPro" id="IPR010920">
    <property type="entry name" value="LSM_dom_sf"/>
</dbReference>
<feature type="transmembrane region" description="Helical" evidence="1">
    <location>
        <begin position="270"/>
        <end position="292"/>
    </location>
</feature>
<name>A0A1I1KNE5_9GAMM</name>
<dbReference type="InterPro" id="IPR006685">
    <property type="entry name" value="MscS_channel_2nd"/>
</dbReference>
<keyword evidence="4" id="KW-1185">Reference proteome</keyword>
<dbReference type="PANTHER" id="PTHR30566">
    <property type="entry name" value="YNAI-RELATED MECHANOSENSITIVE ION CHANNEL"/>
    <property type="match status" value="1"/>
</dbReference>
<keyword evidence="1" id="KW-0812">Transmembrane</keyword>
<dbReference type="PANTHER" id="PTHR30566:SF25">
    <property type="entry name" value="INNER MEMBRANE PROTEIN"/>
    <property type="match status" value="1"/>
</dbReference>
<evidence type="ECO:0000259" key="2">
    <source>
        <dbReference type="Pfam" id="PF00924"/>
    </source>
</evidence>
<reference evidence="4" key="1">
    <citation type="submission" date="2016-10" db="EMBL/GenBank/DDBJ databases">
        <authorList>
            <person name="Varghese N."/>
            <person name="Submissions S."/>
        </authorList>
    </citation>
    <scope>NUCLEOTIDE SEQUENCE [LARGE SCALE GENOMIC DNA]</scope>
    <source>
        <strain evidence="4">DSM 23439</strain>
    </source>
</reference>
<organism evidence="3 4">
    <name type="scientific">Kushneria avicenniae</name>
    <dbReference type="NCBI Taxonomy" id="402385"/>
    <lineage>
        <taxon>Bacteria</taxon>
        <taxon>Pseudomonadati</taxon>
        <taxon>Pseudomonadota</taxon>
        <taxon>Gammaproteobacteria</taxon>
        <taxon>Oceanospirillales</taxon>
        <taxon>Halomonadaceae</taxon>
        <taxon>Kushneria</taxon>
    </lineage>
</organism>
<dbReference type="AlphaFoldDB" id="A0A1I1KNE5"/>
<feature type="transmembrane region" description="Helical" evidence="1">
    <location>
        <begin position="342"/>
        <end position="367"/>
    </location>
</feature>
<evidence type="ECO:0000313" key="4">
    <source>
        <dbReference type="Proteomes" id="UP000199046"/>
    </source>
</evidence>
<sequence>MIHEPGNASMTIKGWRLWRVAMAVLLLAGLMLTGVCQAQEDSRGGEPGWYELDALNVGLEGSLDDTSLRSPREAMRQFMKLTGKEDFRSAAHILNLEDLSPEEQRIQGPELARQLIEVFRRGKWINISRLSARPDAVIEDISGKDPRAGEVRRDIELASLEVGNDAYDIRLGRYQVGDDEPVWLITPESVSSIPALYQRYGPSRFEAYIPAPLKQNFGLLRIWEWIAIPLVLLAIGLIGRAVHWLMTALTRLVPSGSPSIFMTQIRSPTALIVMALVMQTLIEFVVSFSAVVATTLRVTLTIVMAWGIGVIALRLIDTFMLHMTRQMAGEIDDSKPRDERKLLTTLYAVRRVIILIMVMLVMVYVLGQVRLFETLGMSILASASVLAVLVGIAGQAVLSNILSSFQLSLAKPLRIGDLVMFEGQWCYVESIFYTYILLRVWNERRLIVPVTYFASRPFENLSAKSTMEYRSLELTLHLNADVACLREKFLEFAKQEKNVIEHEKLLCCVTAQTAAAQTITCFLMTVDPLSGWAAEASIREKLMTFIRDHHPDWWPRQVVVLSEQDIARGEHAVERS</sequence>
<feature type="domain" description="Mechanosensitive ion channel MscS" evidence="2">
    <location>
        <begin position="397"/>
        <end position="462"/>
    </location>
</feature>
<gene>
    <name evidence="3" type="ORF">SAMN05421848_2083</name>
</gene>
<dbReference type="Gene3D" id="1.10.287.1260">
    <property type="match status" value="1"/>
</dbReference>
<dbReference type="Pfam" id="PF00924">
    <property type="entry name" value="MS_channel_2nd"/>
    <property type="match status" value="1"/>
</dbReference>
<feature type="transmembrane region" description="Helical" evidence="1">
    <location>
        <begin position="222"/>
        <end position="249"/>
    </location>
</feature>
<accession>A0A1I1KNE5</accession>
<dbReference type="STRING" id="402385.SAMN05421848_2083"/>
<feature type="transmembrane region" description="Helical" evidence="1">
    <location>
        <begin position="298"/>
        <end position="321"/>
    </location>
</feature>
<proteinExistence type="predicted"/>
<dbReference type="EMBL" id="FOLY01000004">
    <property type="protein sequence ID" value="SFC62181.1"/>
    <property type="molecule type" value="Genomic_DNA"/>
</dbReference>
<keyword evidence="1" id="KW-0472">Membrane</keyword>
<evidence type="ECO:0000256" key="1">
    <source>
        <dbReference type="SAM" id="Phobius"/>
    </source>
</evidence>
<dbReference type="GO" id="GO:0016020">
    <property type="term" value="C:membrane"/>
    <property type="evidence" value="ECO:0007669"/>
    <property type="project" value="InterPro"/>
</dbReference>
<protein>
    <submittedName>
        <fullName evidence="3">Small-conductance mechanosensitive channel</fullName>
    </submittedName>
</protein>
<dbReference type="SUPFAM" id="SSF50182">
    <property type="entry name" value="Sm-like ribonucleoproteins"/>
    <property type="match status" value="1"/>
</dbReference>
<keyword evidence="1" id="KW-1133">Transmembrane helix</keyword>